<accession>A0A6P1DUM7</accession>
<feature type="domain" description="Ribosomal RNA adenine methylase transferase N-terminal" evidence="7">
    <location>
        <begin position="56"/>
        <end position="182"/>
    </location>
</feature>
<keyword evidence="3 8" id="KW-0489">Methyltransferase</keyword>
<evidence type="ECO:0000259" key="7">
    <source>
        <dbReference type="SMART" id="SM00650"/>
    </source>
</evidence>
<dbReference type="InterPro" id="IPR020598">
    <property type="entry name" value="rRNA_Ade_methylase_Trfase_N"/>
</dbReference>
<reference evidence="9" key="1">
    <citation type="journal article" date="2020" name="Microbiol. Resour. Announc.">
        <title>Draft Genome Sequences of Thiorhodococcus mannitoliphagus and Thiorhodococcus minor, Purple Sulfur Photosynthetic Bacteria in the Gammaproteobacterial Family Chromatiaceae.</title>
        <authorList>
            <person name="Aviles F.A."/>
            <person name="Meyer T.E."/>
            <person name="Kyndt J.A."/>
        </authorList>
    </citation>
    <scope>NUCLEOTIDE SEQUENCE [LARGE SCALE GENOMIC DNA]</scope>
    <source>
        <strain evidence="9">DSM 18266</strain>
    </source>
</reference>
<dbReference type="SMART" id="SM00650">
    <property type="entry name" value="rADc"/>
    <property type="match status" value="1"/>
</dbReference>
<dbReference type="PANTHER" id="PTHR11579">
    <property type="entry name" value="PROTEIN-L-ISOASPARTATE O-METHYLTRANSFERASE"/>
    <property type="match status" value="1"/>
</dbReference>
<organism evidence="8 9">
    <name type="scientific">Thiorhodococcus mannitoliphagus</name>
    <dbReference type="NCBI Taxonomy" id="329406"/>
    <lineage>
        <taxon>Bacteria</taxon>
        <taxon>Pseudomonadati</taxon>
        <taxon>Pseudomonadota</taxon>
        <taxon>Gammaproteobacteria</taxon>
        <taxon>Chromatiales</taxon>
        <taxon>Chromatiaceae</taxon>
        <taxon>Thiorhodococcus</taxon>
    </lineage>
</organism>
<comment type="caution">
    <text evidence="8">The sequence shown here is derived from an EMBL/GenBank/DDBJ whole genome shotgun (WGS) entry which is preliminary data.</text>
</comment>
<dbReference type="GO" id="GO:0004719">
    <property type="term" value="F:protein-L-isoaspartate (D-aspartate) O-methyltransferase activity"/>
    <property type="evidence" value="ECO:0007669"/>
    <property type="project" value="InterPro"/>
</dbReference>
<evidence type="ECO:0000256" key="5">
    <source>
        <dbReference type="ARBA" id="ARBA00022691"/>
    </source>
</evidence>
<evidence type="ECO:0000256" key="2">
    <source>
        <dbReference type="ARBA" id="ARBA00013346"/>
    </source>
</evidence>
<protein>
    <recommendedName>
        <fullName evidence="2">Protein-L-isoaspartate O-methyltransferase</fullName>
    </recommendedName>
    <alternativeName>
        <fullName evidence="6">Protein L-isoaspartyl methyltransferase</fullName>
    </alternativeName>
</protein>
<reference evidence="8 9" key="2">
    <citation type="submission" date="2020-02" db="EMBL/GenBank/DDBJ databases">
        <title>Genome sequences of Thiorhodococcus mannitoliphagus and Thiorhodococcus minor, purple sulfur photosynthetic bacteria in the gammaproteobacterial family, Chromatiaceae.</title>
        <authorList>
            <person name="Aviles F.A."/>
            <person name="Meyer T.E."/>
            <person name="Kyndt J.A."/>
        </authorList>
    </citation>
    <scope>NUCLEOTIDE SEQUENCE [LARGE SCALE GENOMIC DNA]</scope>
    <source>
        <strain evidence="8 9">DSM 18266</strain>
    </source>
</reference>
<dbReference type="Gene3D" id="3.40.50.150">
    <property type="entry name" value="Vaccinia Virus protein VP39"/>
    <property type="match status" value="1"/>
</dbReference>
<dbReference type="InterPro" id="IPR000682">
    <property type="entry name" value="PCMT"/>
</dbReference>
<dbReference type="PANTHER" id="PTHR11579:SF18">
    <property type="entry name" value="PROTEIN-L-ISOASPARTATE O-METHYLTRANSFERASE"/>
    <property type="match status" value="1"/>
</dbReference>
<evidence type="ECO:0000256" key="4">
    <source>
        <dbReference type="ARBA" id="ARBA00022679"/>
    </source>
</evidence>
<evidence type="ECO:0000313" key="8">
    <source>
        <dbReference type="EMBL" id="NEX19395.1"/>
    </source>
</evidence>
<comment type="similarity">
    <text evidence="1">Belongs to the methyltransferase superfamily. L-isoaspartyl/D-aspartyl protein methyltransferase family.</text>
</comment>
<gene>
    <name evidence="8" type="ORF">G3480_03535</name>
</gene>
<name>A0A6P1DUM7_9GAMM</name>
<dbReference type="Proteomes" id="UP000471640">
    <property type="component" value="Unassembled WGS sequence"/>
</dbReference>
<dbReference type="InterPro" id="IPR029063">
    <property type="entry name" value="SAM-dependent_MTases_sf"/>
</dbReference>
<dbReference type="InterPro" id="IPR020596">
    <property type="entry name" value="rRNA_Ade_Mease_Trfase_CS"/>
</dbReference>
<keyword evidence="4 8" id="KW-0808">Transferase</keyword>
<dbReference type="SUPFAM" id="SSF53335">
    <property type="entry name" value="S-adenosyl-L-methionine-dependent methyltransferases"/>
    <property type="match status" value="1"/>
</dbReference>
<dbReference type="GO" id="GO:0000179">
    <property type="term" value="F:rRNA (adenine-N6,N6-)-dimethyltransferase activity"/>
    <property type="evidence" value="ECO:0007669"/>
    <property type="project" value="InterPro"/>
</dbReference>
<keyword evidence="5" id="KW-0949">S-adenosyl-L-methionine</keyword>
<dbReference type="EMBL" id="JAAIJR010000008">
    <property type="protein sequence ID" value="NEX19395.1"/>
    <property type="molecule type" value="Genomic_DNA"/>
</dbReference>
<sequence>MIQQQVRPWSVLDDRVLDVMGQLQREDFVPDAYRGLAYADIEIPIGEGSCMLPPKLVGHLLQSVNVAPGDKALEIGTGTGYVTTCLSKLGARVISVEIDPALAAAAHARLSALKVKQVDVQEADGLAGRIPGGPYNVIAITGSMPTEDSLSLFQDQLAIGGRLFCILGTEPVMQCLRITRESASVLRRDALIETSVPPLRNVVEPETFEL</sequence>
<dbReference type="GO" id="GO:0005737">
    <property type="term" value="C:cytoplasm"/>
    <property type="evidence" value="ECO:0007669"/>
    <property type="project" value="TreeGrafter"/>
</dbReference>
<keyword evidence="9" id="KW-1185">Reference proteome</keyword>
<evidence type="ECO:0000256" key="1">
    <source>
        <dbReference type="ARBA" id="ARBA00005369"/>
    </source>
</evidence>
<evidence type="ECO:0000313" key="9">
    <source>
        <dbReference type="Proteomes" id="UP000471640"/>
    </source>
</evidence>
<evidence type="ECO:0000256" key="3">
    <source>
        <dbReference type="ARBA" id="ARBA00022603"/>
    </source>
</evidence>
<evidence type="ECO:0000256" key="6">
    <source>
        <dbReference type="ARBA" id="ARBA00030757"/>
    </source>
</evidence>
<dbReference type="Pfam" id="PF01135">
    <property type="entry name" value="PCMT"/>
    <property type="match status" value="1"/>
</dbReference>
<dbReference type="CDD" id="cd02440">
    <property type="entry name" value="AdoMet_MTases"/>
    <property type="match status" value="1"/>
</dbReference>
<dbReference type="PROSITE" id="PS01131">
    <property type="entry name" value="RRNA_A_DIMETH"/>
    <property type="match status" value="1"/>
</dbReference>
<proteinExistence type="inferred from homology"/>
<dbReference type="AlphaFoldDB" id="A0A6P1DUM7"/>